<feature type="active site" description="Charge relay system" evidence="11">
    <location>
        <position position="299"/>
    </location>
</feature>
<dbReference type="GO" id="GO:0002152">
    <property type="term" value="P:bile acid conjugation"/>
    <property type="evidence" value="ECO:0007669"/>
    <property type="project" value="Ensembl"/>
</dbReference>
<feature type="active site" description="Charge relay system" evidence="11">
    <location>
        <position position="426"/>
    </location>
</feature>
<comment type="catalytic activity">
    <reaction evidence="8">
        <text>tetradecanoyl-CoA + H2O = tetradecanoate + CoA + H(+)</text>
        <dbReference type="Rhea" id="RHEA:40119"/>
        <dbReference type="ChEBI" id="CHEBI:15377"/>
        <dbReference type="ChEBI" id="CHEBI:15378"/>
        <dbReference type="ChEBI" id="CHEBI:30807"/>
        <dbReference type="ChEBI" id="CHEBI:57287"/>
        <dbReference type="ChEBI" id="CHEBI:57385"/>
    </reaction>
    <physiologicalReaction direction="left-to-right" evidence="8">
        <dbReference type="Rhea" id="RHEA:40120"/>
    </physiologicalReaction>
</comment>
<keyword evidence="2" id="KW-0378">Hydrolase</keyword>
<dbReference type="PANTHER" id="PTHR10824:SF18">
    <property type="entry name" value="BILE ACID-COA:AMINO ACID N-ACYLTRANSFERASE"/>
    <property type="match status" value="1"/>
</dbReference>
<dbReference type="GO" id="GO:0052689">
    <property type="term" value="F:carboxylic ester hydrolase activity"/>
    <property type="evidence" value="ECO:0007669"/>
    <property type="project" value="UniProtKB-KW"/>
</dbReference>
<dbReference type="KEGG" id="cjc:100396712"/>
<dbReference type="GO" id="GO:0052816">
    <property type="term" value="F:long-chain fatty acyl-CoA hydrolase activity"/>
    <property type="evidence" value="ECO:0007669"/>
    <property type="project" value="Ensembl"/>
</dbReference>
<dbReference type="InterPro" id="IPR042490">
    <property type="entry name" value="Thio_Ohase/BAAT_N"/>
</dbReference>
<evidence type="ECO:0000313" key="15">
    <source>
        <dbReference type="Proteomes" id="UP000008225"/>
    </source>
</evidence>
<proteinExistence type="inferred from homology"/>
<dbReference type="OrthoDB" id="6347013at2759"/>
<sequence length="482" mass="53715">MVPTAGKEGSRGKVQAYLRFWPPGQLVVEVCHFPFAAGKEGSRGKVQVLLKIFLRNHPRCHTTRMIQLTATPVSALVDEPVHIRATGLTPFQVVSFKASLEDEKRNMFYSQAHYRANEFGEVDLEHASSLGGDYVGVHPMGLFWSLKPEKPLKRLLKRDVMNSPFQVQLELYDIELLPNNKATSAPKASLTLKRWYVAPGVTRIQVREGRLRGNLFLPSGEGQFPGVIDLFGDLGGLVEIRASLLANRGFASLALAYHDYEDLPSNPEVTDLEYFEEAANFLLKHPKVFSSGIGVVSVCKGAAIGLSMAIHLKQVRAAVLINGTNFSCGVPQVYRGQIYPPLPYSTQLISTNALGLVEFYQIFKETQVEASQYFFPIEEVQGHLLFIVGEDDKNLNSKAHAEQAIGQLRRHGKNNWTLLSYPGAGHLLEPPYSPLCCASIMHDMKMYWGGEVIPHAAAQEHSWKEIQKFLRKHLIPDVTSQL</sequence>
<dbReference type="GO" id="GO:0006699">
    <property type="term" value="P:bile acid biosynthetic process"/>
    <property type="evidence" value="ECO:0007669"/>
    <property type="project" value="Ensembl"/>
</dbReference>
<accession>A0A5F4W1S3</accession>
<dbReference type="GO" id="GO:0016410">
    <property type="term" value="F:N-acyltransferase activity"/>
    <property type="evidence" value="ECO:0007669"/>
    <property type="project" value="Ensembl"/>
</dbReference>
<dbReference type="Pfam" id="PF08840">
    <property type="entry name" value="BAAT_C"/>
    <property type="match status" value="1"/>
</dbReference>
<dbReference type="GO" id="GO:0019530">
    <property type="term" value="P:taurine metabolic process"/>
    <property type="evidence" value="ECO:0007669"/>
    <property type="project" value="Ensembl"/>
</dbReference>
<dbReference type="Bgee" id="ENSCJAG00000016292">
    <property type="expression patterns" value="Expressed in liver and 5 other cell types or tissues"/>
</dbReference>
<dbReference type="Gene3D" id="3.40.50.1820">
    <property type="entry name" value="alpha/beta hydrolase"/>
    <property type="match status" value="1"/>
</dbReference>
<organism evidence="14 15">
    <name type="scientific">Callithrix jacchus</name>
    <name type="common">White-tufted-ear marmoset</name>
    <name type="synonym">Simia Jacchus</name>
    <dbReference type="NCBI Taxonomy" id="9483"/>
    <lineage>
        <taxon>Eukaryota</taxon>
        <taxon>Metazoa</taxon>
        <taxon>Chordata</taxon>
        <taxon>Craniata</taxon>
        <taxon>Vertebrata</taxon>
        <taxon>Euteleostomi</taxon>
        <taxon>Mammalia</taxon>
        <taxon>Eutheria</taxon>
        <taxon>Euarchontoglires</taxon>
        <taxon>Primates</taxon>
        <taxon>Haplorrhini</taxon>
        <taxon>Platyrrhini</taxon>
        <taxon>Cebidae</taxon>
        <taxon>Callitrichinae</taxon>
        <taxon>Callithrix</taxon>
        <taxon>Callithrix</taxon>
    </lineage>
</organism>
<dbReference type="GO" id="GO:0052815">
    <property type="term" value="F:medium-chain fatty acyl-CoA hydrolase activity"/>
    <property type="evidence" value="ECO:0007669"/>
    <property type="project" value="Ensembl"/>
</dbReference>
<dbReference type="InterPro" id="IPR014940">
    <property type="entry name" value="BAAT_C"/>
</dbReference>
<dbReference type="InterPro" id="IPR016662">
    <property type="entry name" value="Acyl-CoA_thioEstase_long-chain"/>
</dbReference>
<comment type="catalytic activity">
    <reaction evidence="9">
        <text>octadecanoyl-CoA + H2O = octadecanoate + CoA + H(+)</text>
        <dbReference type="Rhea" id="RHEA:30139"/>
        <dbReference type="ChEBI" id="CHEBI:15377"/>
        <dbReference type="ChEBI" id="CHEBI:15378"/>
        <dbReference type="ChEBI" id="CHEBI:25629"/>
        <dbReference type="ChEBI" id="CHEBI:57287"/>
        <dbReference type="ChEBI" id="CHEBI:57394"/>
    </reaction>
    <physiologicalReaction direction="left-to-right" evidence="9">
        <dbReference type="Rhea" id="RHEA:30140"/>
    </physiologicalReaction>
</comment>
<feature type="domain" description="BAAT/Acyl-CoA thioester hydrolase C-terminal" evidence="13">
    <location>
        <begin position="271"/>
        <end position="475"/>
    </location>
</feature>
<dbReference type="GO" id="GO:0006631">
    <property type="term" value="P:fatty acid metabolic process"/>
    <property type="evidence" value="ECO:0007669"/>
    <property type="project" value="UniProtKB-KW"/>
</dbReference>
<dbReference type="Gene3D" id="2.60.40.2240">
    <property type="entry name" value="Acyl-CoA thioester hydrolase/BAAT N-terminal domain"/>
    <property type="match status" value="1"/>
</dbReference>
<dbReference type="GO" id="GO:0005829">
    <property type="term" value="C:cytosol"/>
    <property type="evidence" value="ECO:0007669"/>
    <property type="project" value="Ensembl"/>
</dbReference>
<dbReference type="GO" id="GO:0005777">
    <property type="term" value="C:peroxisome"/>
    <property type="evidence" value="ECO:0007669"/>
    <property type="project" value="Ensembl"/>
</dbReference>
<evidence type="ECO:0000259" key="12">
    <source>
        <dbReference type="Pfam" id="PF04775"/>
    </source>
</evidence>
<evidence type="ECO:0000256" key="3">
    <source>
        <dbReference type="ARBA" id="ARBA00022832"/>
    </source>
</evidence>
<evidence type="ECO:0000256" key="6">
    <source>
        <dbReference type="ARBA" id="ARBA00047734"/>
    </source>
</evidence>
<dbReference type="FunFam" id="3.40.50.1820:FF:000024">
    <property type="entry name" value="acyl-coenzyme A thioesterase 4"/>
    <property type="match status" value="1"/>
</dbReference>
<evidence type="ECO:0000313" key="14">
    <source>
        <dbReference type="Ensembl" id="ENSCJAP00000071771.2"/>
    </source>
</evidence>
<protein>
    <recommendedName>
        <fullName evidence="5">palmitoyl-CoA hydrolase</fullName>
        <ecNumber evidence="5">3.1.2.2</ecNumber>
    </recommendedName>
</protein>
<evidence type="ECO:0000256" key="1">
    <source>
        <dbReference type="ARBA" id="ARBA00006538"/>
    </source>
</evidence>
<dbReference type="PANTHER" id="PTHR10824">
    <property type="entry name" value="ACYL-COENZYME A THIOESTERASE-RELATED"/>
    <property type="match status" value="1"/>
</dbReference>
<evidence type="ECO:0000256" key="7">
    <source>
        <dbReference type="ARBA" id="ARBA00048074"/>
    </source>
</evidence>
<reference evidence="14" key="2">
    <citation type="submission" date="2025-08" db="UniProtKB">
        <authorList>
            <consortium name="Ensembl"/>
        </authorList>
    </citation>
    <scope>IDENTIFICATION</scope>
</reference>
<evidence type="ECO:0000256" key="10">
    <source>
        <dbReference type="ARBA" id="ARBA00052034"/>
    </source>
</evidence>
<dbReference type="Ensembl" id="ENSCJAT00000091795.2">
    <property type="protein sequence ID" value="ENSCJAP00000071771.2"/>
    <property type="gene ID" value="ENSCJAG00000016292.5"/>
</dbReference>
<evidence type="ECO:0000256" key="5">
    <source>
        <dbReference type="ARBA" id="ARBA00038848"/>
    </source>
</evidence>
<dbReference type="PIRSF" id="PIRSF016521">
    <property type="entry name" value="Acyl-CoA_hydro"/>
    <property type="match status" value="1"/>
</dbReference>
<evidence type="ECO:0000256" key="4">
    <source>
        <dbReference type="ARBA" id="ARBA00023098"/>
    </source>
</evidence>
<dbReference type="FunFam" id="2.60.40.2240:FF:000001">
    <property type="entry name" value="acyl-coenzyme A thioesterase 4"/>
    <property type="match status" value="1"/>
</dbReference>
<dbReference type="Proteomes" id="UP000008225">
    <property type="component" value="Chromosome 1"/>
</dbReference>
<dbReference type="InterPro" id="IPR006862">
    <property type="entry name" value="Thio_Ohase/aa_AcTrfase"/>
</dbReference>
<keyword evidence="3" id="KW-0276">Fatty acid metabolism</keyword>
<dbReference type="SUPFAM" id="SSF53474">
    <property type="entry name" value="alpha/beta-Hydrolases"/>
    <property type="match status" value="1"/>
</dbReference>
<reference evidence="14" key="3">
    <citation type="submission" date="2025-09" db="UniProtKB">
        <authorList>
            <consortium name="Ensembl"/>
        </authorList>
    </citation>
    <scope>IDENTIFICATION</scope>
</reference>
<gene>
    <name evidence="14" type="primary">BAAT</name>
</gene>
<dbReference type="RefSeq" id="XP_008998607.1">
    <property type="nucleotide sequence ID" value="XM_009000359.4"/>
</dbReference>
<evidence type="ECO:0000256" key="8">
    <source>
        <dbReference type="ARBA" id="ARBA00048180"/>
    </source>
</evidence>
<comment type="catalytic activity">
    <reaction evidence="7">
        <text>dodecanoyl-CoA + H2O = dodecanoate + CoA + H(+)</text>
        <dbReference type="Rhea" id="RHEA:30135"/>
        <dbReference type="ChEBI" id="CHEBI:15377"/>
        <dbReference type="ChEBI" id="CHEBI:15378"/>
        <dbReference type="ChEBI" id="CHEBI:18262"/>
        <dbReference type="ChEBI" id="CHEBI:57287"/>
        <dbReference type="ChEBI" id="CHEBI:57375"/>
    </reaction>
    <physiologicalReaction direction="left-to-right" evidence="7">
        <dbReference type="Rhea" id="RHEA:30136"/>
    </physiologicalReaction>
</comment>
<name>A0A5F4W1S3_CALJA</name>
<dbReference type="Pfam" id="PF04775">
    <property type="entry name" value="Bile_Hydr_Trans"/>
    <property type="match status" value="1"/>
</dbReference>
<comment type="catalytic activity">
    <reaction evidence="6">
        <text>hexadecanoyl-CoA + H2O = hexadecanoate + CoA + H(+)</text>
        <dbReference type="Rhea" id="RHEA:16645"/>
        <dbReference type="ChEBI" id="CHEBI:7896"/>
        <dbReference type="ChEBI" id="CHEBI:15377"/>
        <dbReference type="ChEBI" id="CHEBI:15378"/>
        <dbReference type="ChEBI" id="CHEBI:57287"/>
        <dbReference type="ChEBI" id="CHEBI:57379"/>
        <dbReference type="EC" id="3.1.2.2"/>
    </reaction>
    <physiologicalReaction direction="left-to-right" evidence="6">
        <dbReference type="Rhea" id="RHEA:16646"/>
    </physiologicalReaction>
</comment>
<keyword evidence="2" id="KW-0719">Serine esterase</keyword>
<keyword evidence="4" id="KW-0443">Lipid metabolism</keyword>
<evidence type="ECO:0000256" key="2">
    <source>
        <dbReference type="ARBA" id="ARBA00022487"/>
    </source>
</evidence>
<feature type="active site" description="Charge relay system" evidence="11">
    <location>
        <position position="392"/>
    </location>
</feature>
<dbReference type="CTD" id="570"/>
<dbReference type="InterPro" id="IPR029058">
    <property type="entry name" value="AB_hydrolase_fold"/>
</dbReference>
<comment type="catalytic activity">
    <reaction evidence="10">
        <text>eicosanoyl-CoA + H2O = eicosanoate + CoA + H(+)</text>
        <dbReference type="Rhea" id="RHEA:40147"/>
        <dbReference type="ChEBI" id="CHEBI:15377"/>
        <dbReference type="ChEBI" id="CHEBI:15378"/>
        <dbReference type="ChEBI" id="CHEBI:32360"/>
        <dbReference type="ChEBI" id="CHEBI:57287"/>
        <dbReference type="ChEBI" id="CHEBI:57380"/>
    </reaction>
    <physiologicalReaction direction="left-to-right" evidence="10">
        <dbReference type="Rhea" id="RHEA:40148"/>
    </physiologicalReaction>
</comment>
<evidence type="ECO:0000256" key="11">
    <source>
        <dbReference type="PIRSR" id="PIRSR016521-1"/>
    </source>
</evidence>
<dbReference type="GeneID" id="100396712"/>
<feature type="domain" description="Acyl-CoA thioester hydrolase/bile acid-CoA amino acid N-acetyltransferase" evidence="12">
    <location>
        <begin position="78"/>
        <end position="208"/>
    </location>
</feature>
<comment type="similarity">
    <text evidence="1">Belongs to the C/M/P thioester hydrolase family.</text>
</comment>
<reference evidence="14" key="1">
    <citation type="submission" date="2009-03" db="EMBL/GenBank/DDBJ databases">
        <authorList>
            <person name="Warren W."/>
            <person name="Ye L."/>
            <person name="Minx P."/>
            <person name="Worley K."/>
            <person name="Gibbs R."/>
            <person name="Wilson R.K."/>
        </authorList>
    </citation>
    <scope>NUCLEOTIDE SEQUENCE [LARGE SCALE GENOMIC DNA]</scope>
</reference>
<evidence type="ECO:0000259" key="13">
    <source>
        <dbReference type="Pfam" id="PF08840"/>
    </source>
</evidence>
<dbReference type="GO" id="GO:0006544">
    <property type="term" value="P:glycine metabolic process"/>
    <property type="evidence" value="ECO:0007669"/>
    <property type="project" value="Ensembl"/>
</dbReference>
<keyword evidence="15" id="KW-1185">Reference proteome</keyword>
<dbReference type="GeneTree" id="ENSGT01010000222336"/>
<dbReference type="EC" id="3.1.2.2" evidence="5"/>
<dbReference type="GO" id="GO:0047963">
    <property type="term" value="F:glycine N-choloyltransferase activity"/>
    <property type="evidence" value="ECO:0007669"/>
    <property type="project" value="Ensembl"/>
</dbReference>
<evidence type="ECO:0000256" key="9">
    <source>
        <dbReference type="ARBA" id="ARBA00051478"/>
    </source>
</evidence>
<dbReference type="GO" id="GO:0006637">
    <property type="term" value="P:acyl-CoA metabolic process"/>
    <property type="evidence" value="ECO:0007669"/>
    <property type="project" value="Ensembl"/>
</dbReference>
<dbReference type="GO" id="GO:0052817">
    <property type="term" value="F:very long-chain fatty acyl-CoA hydrolase activity"/>
    <property type="evidence" value="ECO:0007669"/>
    <property type="project" value="Ensembl"/>
</dbReference>
<dbReference type="AlphaFoldDB" id="A0A5F4W1S3"/>